<evidence type="ECO:0000313" key="6">
    <source>
        <dbReference type="Proteomes" id="UP000664658"/>
    </source>
</evidence>
<dbReference type="EMBL" id="JAFNAA010000011">
    <property type="protein sequence ID" value="MBO1108810.1"/>
    <property type="molecule type" value="Genomic_DNA"/>
</dbReference>
<sequence>MLTIYHNPRCSKSRETLSLLEERGLQPDVVLYLQTPPDKATLQALIQQLGLASARDLMRHKESEYLELGLDNPALSEDQLLDAMLAHPRLIERPIVVNNGQARIGRPPQQVLDIL</sequence>
<comment type="catalytic activity">
    <reaction evidence="4">
        <text>[glutaredoxin]-dithiol + arsenate + glutathione + H(+) = glutathionyl-S-S-[glutaredoxin] + arsenite + H2O</text>
        <dbReference type="Rhea" id="RHEA:22016"/>
        <dbReference type="Rhea" id="RHEA-COMP:10729"/>
        <dbReference type="Rhea" id="RHEA-COMP:17668"/>
        <dbReference type="ChEBI" id="CHEBI:15377"/>
        <dbReference type="ChEBI" id="CHEBI:15378"/>
        <dbReference type="ChEBI" id="CHEBI:29242"/>
        <dbReference type="ChEBI" id="CHEBI:29950"/>
        <dbReference type="ChEBI" id="CHEBI:48597"/>
        <dbReference type="ChEBI" id="CHEBI:57925"/>
        <dbReference type="ChEBI" id="CHEBI:146199"/>
        <dbReference type="EC" id="1.20.4.1"/>
    </reaction>
</comment>
<comment type="similarity">
    <text evidence="1 3 4">Belongs to the ArsC family.</text>
</comment>
<dbReference type="AlphaFoldDB" id="A0A379CMX1"/>
<comment type="caution">
    <text evidence="5">The sequence shown here is derived from an EMBL/GenBank/DDBJ whole genome shotgun (WGS) entry which is preliminary data.</text>
</comment>
<protein>
    <recommendedName>
        <fullName evidence="4">Arsenate reductase</fullName>
        <ecNumber evidence="4">1.20.4.1</ecNumber>
    </recommendedName>
</protein>
<reference evidence="5" key="1">
    <citation type="submission" date="2021-03" db="EMBL/GenBank/DDBJ databases">
        <title>Plesiomonas shigelloides zfcc0051, isolated from zebrafish feces.</title>
        <authorList>
            <person name="Vanderhoek Z."/>
            <person name="Gaulke C."/>
        </authorList>
    </citation>
    <scope>NUCLEOTIDE SEQUENCE</scope>
    <source>
        <strain evidence="5">Zfcc0051</strain>
    </source>
</reference>
<evidence type="ECO:0000256" key="2">
    <source>
        <dbReference type="ARBA" id="ARBA00023002"/>
    </source>
</evidence>
<name>A0A379CMX1_PLESH</name>
<dbReference type="NCBIfam" id="TIGR00014">
    <property type="entry name" value="arsC"/>
    <property type="match status" value="1"/>
</dbReference>
<organism evidence="5 6">
    <name type="scientific">Plesiomonas shigelloides</name>
    <name type="common">Aeromonas shigelloides</name>
    <dbReference type="NCBI Taxonomy" id="703"/>
    <lineage>
        <taxon>Bacteria</taxon>
        <taxon>Pseudomonadati</taxon>
        <taxon>Pseudomonadota</taxon>
        <taxon>Gammaproteobacteria</taxon>
        <taxon>Enterobacterales</taxon>
        <taxon>Enterobacteriaceae</taxon>
        <taxon>Plesiomonas</taxon>
    </lineage>
</organism>
<dbReference type="PANTHER" id="PTHR30041:SF4">
    <property type="entry name" value="ARSENATE REDUCTASE"/>
    <property type="match status" value="1"/>
</dbReference>
<gene>
    <name evidence="5" type="primary">arsC</name>
    <name evidence="5" type="ORF">J2R62_11350</name>
</gene>
<proteinExistence type="inferred from homology"/>
<dbReference type="CDD" id="cd03034">
    <property type="entry name" value="ArsC_ArsC"/>
    <property type="match status" value="1"/>
</dbReference>
<evidence type="ECO:0000256" key="4">
    <source>
        <dbReference type="RuleBase" id="RU362029"/>
    </source>
</evidence>
<dbReference type="SUPFAM" id="SSF52833">
    <property type="entry name" value="Thioredoxin-like"/>
    <property type="match status" value="1"/>
</dbReference>
<accession>A0A379CMX1</accession>
<evidence type="ECO:0000313" key="5">
    <source>
        <dbReference type="EMBL" id="MBO1108810.1"/>
    </source>
</evidence>
<dbReference type="InterPro" id="IPR006659">
    <property type="entry name" value="Arsenate_reductase"/>
</dbReference>
<dbReference type="RefSeq" id="WP_112866470.1">
    <property type="nucleotide sequence ID" value="NZ_CP050969.1"/>
</dbReference>
<dbReference type="GeneID" id="69705540"/>
<dbReference type="InterPro" id="IPR036249">
    <property type="entry name" value="Thioredoxin-like_sf"/>
</dbReference>
<dbReference type="PROSITE" id="PS51353">
    <property type="entry name" value="ARSC"/>
    <property type="match status" value="1"/>
</dbReference>
<evidence type="ECO:0000256" key="3">
    <source>
        <dbReference type="PROSITE-ProRule" id="PRU01282"/>
    </source>
</evidence>
<dbReference type="EC" id="1.20.4.1" evidence="4"/>
<dbReference type="Pfam" id="PF03960">
    <property type="entry name" value="ArsC"/>
    <property type="match status" value="1"/>
</dbReference>
<evidence type="ECO:0000256" key="1">
    <source>
        <dbReference type="ARBA" id="ARBA00007198"/>
    </source>
</evidence>
<dbReference type="InterPro" id="IPR006660">
    <property type="entry name" value="Arsenate_reductase-like"/>
</dbReference>
<dbReference type="PANTHER" id="PTHR30041">
    <property type="entry name" value="ARSENATE REDUCTASE"/>
    <property type="match status" value="1"/>
</dbReference>
<keyword evidence="2 4" id="KW-0560">Oxidoreductase</keyword>
<dbReference type="Proteomes" id="UP000664658">
    <property type="component" value="Unassembled WGS sequence"/>
</dbReference>
<dbReference type="Gene3D" id="3.40.30.10">
    <property type="entry name" value="Glutaredoxin"/>
    <property type="match status" value="1"/>
</dbReference>
<dbReference type="GO" id="GO:0008794">
    <property type="term" value="F:arsenate reductase (glutaredoxin) activity"/>
    <property type="evidence" value="ECO:0007669"/>
    <property type="project" value="UniProtKB-UniRule"/>
</dbReference>